<evidence type="ECO:0000313" key="3">
    <source>
        <dbReference type="EMBL" id="UGS35768.1"/>
    </source>
</evidence>
<protein>
    <submittedName>
        <fullName evidence="3">Protein kinase UbiB</fullName>
        <ecNumber evidence="3">2.7.-.-</ecNumber>
    </submittedName>
</protein>
<organism evidence="3 4">
    <name type="scientific">Capillimicrobium parvum</name>
    <dbReference type="NCBI Taxonomy" id="2884022"/>
    <lineage>
        <taxon>Bacteria</taxon>
        <taxon>Bacillati</taxon>
        <taxon>Actinomycetota</taxon>
        <taxon>Thermoleophilia</taxon>
        <taxon>Solirubrobacterales</taxon>
        <taxon>Capillimicrobiaceae</taxon>
        <taxon>Capillimicrobium</taxon>
    </lineage>
</organism>
<gene>
    <name evidence="3" type="primary">ubiB_2</name>
    <name evidence="3" type="ORF">DSM104329_02163</name>
</gene>
<dbReference type="PANTHER" id="PTHR10566:SF113">
    <property type="entry name" value="PROTEIN ACTIVITY OF BC1 COMPLEX KINASE 7, CHLOROPLASTIC"/>
    <property type="match status" value="1"/>
</dbReference>
<dbReference type="Pfam" id="PF03109">
    <property type="entry name" value="ABC1"/>
    <property type="match status" value="1"/>
</dbReference>
<feature type="domain" description="ABC1 atypical kinase-like" evidence="2">
    <location>
        <begin position="96"/>
        <end position="339"/>
    </location>
</feature>
<dbReference type="InterPro" id="IPR004147">
    <property type="entry name" value="ABC1_dom"/>
</dbReference>
<dbReference type="AlphaFoldDB" id="A0A9E6XX87"/>
<dbReference type="PANTHER" id="PTHR10566">
    <property type="entry name" value="CHAPERONE-ACTIVITY OF BC1 COMPLEX CABC1 -RELATED"/>
    <property type="match status" value="1"/>
</dbReference>
<sequence length="552" mass="60006">MTVYRRVASLGSDSARLAHTVRALSRYGLTSRLRGHGPAWLQRHMTDPQSDLVGGRSEGDRLRLALQELGPIYVKLGQLLSVSGVLPPTLQDCLAQLQEHAEAQDAAVIRGVVELELGHPVDELFADFEERPIGVASIAQVHAARLPDGTDVAVKVQHDGIEATVHEDLDIITALAGVVEDHVPEARAYRPRELAQQFRRRTLGELDFRREAANAERFGEAFHDEPDVHFARPVPELSGRRVMTLELLHGSSLADVAAADGGALDRPAFGRRCAEVWMTMIFRDGFVHADPHPGNIFVLPGGRIGVIDCGMVMRVDHETRAGLAAIGSALASGRADELTETLLAVCDHPAEVDHEAFAEEVERAVLARVGAAGPIDMRAVLGDMRSVVRAYGLEIPGKLDLLAQVAAELEGTVRHVDADFRMTPVLHSVVRRLAEQRLRPEALLERGEDVLRHLATGRRHMLRDVRTFVERIGSGRFEVVVRHTDADEAVDRLTYGMLTAALLVGAPIVWHADPPPRRNGVSVPGAALTGAGVLMAAGLLRGGRRRRAKPPA</sequence>
<comment type="similarity">
    <text evidence="1">Belongs to the protein kinase superfamily. ADCK protein kinase family.</text>
</comment>
<dbReference type="SUPFAM" id="SSF56112">
    <property type="entry name" value="Protein kinase-like (PK-like)"/>
    <property type="match status" value="1"/>
</dbReference>
<reference evidence="3" key="1">
    <citation type="journal article" date="2022" name="Int. J. Syst. Evol. Microbiol.">
        <title>Pseudomonas aegrilactucae sp. nov. and Pseudomonas morbosilactucae sp. nov., pathogens causing bacterial rot of lettuce in Japan.</title>
        <authorList>
            <person name="Sawada H."/>
            <person name="Fujikawa T."/>
            <person name="Satou M."/>
        </authorList>
    </citation>
    <scope>NUCLEOTIDE SEQUENCE</scope>
    <source>
        <strain evidence="3">0166_1</strain>
    </source>
</reference>
<evidence type="ECO:0000259" key="2">
    <source>
        <dbReference type="Pfam" id="PF03109"/>
    </source>
</evidence>
<dbReference type="CDD" id="cd05121">
    <property type="entry name" value="ABC1_ADCK3-like"/>
    <property type="match status" value="1"/>
</dbReference>
<dbReference type="GO" id="GO:0016301">
    <property type="term" value="F:kinase activity"/>
    <property type="evidence" value="ECO:0007669"/>
    <property type="project" value="UniProtKB-KW"/>
</dbReference>
<dbReference type="KEGG" id="sbae:DSM104329_02163"/>
<dbReference type="EMBL" id="CP087164">
    <property type="protein sequence ID" value="UGS35768.1"/>
    <property type="molecule type" value="Genomic_DNA"/>
</dbReference>
<keyword evidence="4" id="KW-1185">Reference proteome</keyword>
<dbReference type="RefSeq" id="WP_259315450.1">
    <property type="nucleotide sequence ID" value="NZ_CP087164.1"/>
</dbReference>
<evidence type="ECO:0000313" key="4">
    <source>
        <dbReference type="Proteomes" id="UP001162834"/>
    </source>
</evidence>
<keyword evidence="3" id="KW-0808">Transferase</keyword>
<evidence type="ECO:0000256" key="1">
    <source>
        <dbReference type="ARBA" id="ARBA00009670"/>
    </source>
</evidence>
<keyword evidence="3" id="KW-0418">Kinase</keyword>
<dbReference type="EC" id="2.7.-.-" evidence="3"/>
<dbReference type="InterPro" id="IPR050154">
    <property type="entry name" value="UbiB_kinase"/>
</dbReference>
<proteinExistence type="inferred from homology"/>
<dbReference type="InterPro" id="IPR011009">
    <property type="entry name" value="Kinase-like_dom_sf"/>
</dbReference>
<name>A0A9E6XX87_9ACTN</name>
<dbReference type="Proteomes" id="UP001162834">
    <property type="component" value="Chromosome"/>
</dbReference>
<accession>A0A9E6XX87</accession>